<keyword evidence="13" id="KW-1185">Reference proteome</keyword>
<evidence type="ECO:0000256" key="4">
    <source>
        <dbReference type="ARBA" id="ARBA00022617"/>
    </source>
</evidence>
<feature type="chain" id="PRO_5046930762" description="Flavone synthase II" evidence="11">
    <location>
        <begin position="25"/>
        <end position="526"/>
    </location>
</feature>
<name>A0ABQ9MF60_HEVBR</name>
<dbReference type="EMBL" id="JARPOI010000006">
    <property type="protein sequence ID" value="KAJ9178230.1"/>
    <property type="molecule type" value="Genomic_DNA"/>
</dbReference>
<dbReference type="PROSITE" id="PS00086">
    <property type="entry name" value="CYTOCHROME_P450"/>
    <property type="match status" value="1"/>
</dbReference>
<dbReference type="InterPro" id="IPR002401">
    <property type="entry name" value="Cyt_P450_E_grp-I"/>
</dbReference>
<accession>A0ABQ9MF60</accession>
<organism evidence="12 13">
    <name type="scientific">Hevea brasiliensis</name>
    <name type="common">Para rubber tree</name>
    <name type="synonym">Siphonia brasiliensis</name>
    <dbReference type="NCBI Taxonomy" id="3981"/>
    <lineage>
        <taxon>Eukaryota</taxon>
        <taxon>Viridiplantae</taxon>
        <taxon>Streptophyta</taxon>
        <taxon>Embryophyta</taxon>
        <taxon>Tracheophyta</taxon>
        <taxon>Spermatophyta</taxon>
        <taxon>Magnoliopsida</taxon>
        <taxon>eudicotyledons</taxon>
        <taxon>Gunneridae</taxon>
        <taxon>Pentapetalae</taxon>
        <taxon>rosids</taxon>
        <taxon>fabids</taxon>
        <taxon>Malpighiales</taxon>
        <taxon>Euphorbiaceae</taxon>
        <taxon>Crotonoideae</taxon>
        <taxon>Micrandreae</taxon>
        <taxon>Hevea</taxon>
    </lineage>
</organism>
<comment type="cofactor">
    <cofactor evidence="1">
        <name>heme</name>
        <dbReference type="ChEBI" id="CHEBI:30413"/>
    </cofactor>
</comment>
<sequence length="526" mass="60220">MMLVLLSFAAFIFLAFFFNRKQRSQLPPGPIGFPVIGHLHLLGPLIHHSFRDLSFRYGPLFYLNLGSVPCVVASTPELAKEFLKTQEQTFPCRVSSLAIKHLTYNASFAFAPYGPYWKFIKKWTSFELLGNRVINQFAPIRIKEVNHFLQILYSKSKVGDSVNVSEELMKLSNNVISQMVWSVRSSGTDGQISRSVVRDVTQMFGQFNISDFVWFCRNLDLQGFRKRFEETRARYDMWVEKHVTAREQVRNQKRINGVQEHEAKDFLDLILDLMEDDTAEIKLTRDNVKALILDFFTAGTDTTAILLEWALSELINHPTVLEKAREEINKVVGNSRIVQECDTPNLPYIQSIIKETFRLHPPIPMVSRTSVQECKVFGYRIPANTLLFVNIWSIGRDPKYWDNPLQFQPERFLQYSNNEAGLSSPTDVRGQHFQLLPFGTGRRICPGIPLAMQELHMTLAATIQCFDLKVINPSGVKTNGNDVLDMTERPGLATPRAHELVCIPVARMHQVLDQLCVENSYICQDV</sequence>
<dbReference type="Gene3D" id="1.10.630.10">
    <property type="entry name" value="Cytochrome P450"/>
    <property type="match status" value="1"/>
</dbReference>
<dbReference type="PANTHER" id="PTHR47943:SF8">
    <property type="entry name" value="CYTOCHROME P450"/>
    <property type="match status" value="1"/>
</dbReference>
<evidence type="ECO:0000256" key="6">
    <source>
        <dbReference type="ARBA" id="ARBA00023002"/>
    </source>
</evidence>
<evidence type="ECO:0000256" key="7">
    <source>
        <dbReference type="ARBA" id="ARBA00023004"/>
    </source>
</evidence>
<keyword evidence="11" id="KW-0732">Signal</keyword>
<protein>
    <recommendedName>
        <fullName evidence="14">Flavone synthase II</fullName>
    </recommendedName>
</protein>
<evidence type="ECO:0000256" key="9">
    <source>
        <dbReference type="ARBA" id="ARBA00023136"/>
    </source>
</evidence>
<dbReference type="PRINTS" id="PR00385">
    <property type="entry name" value="P450"/>
</dbReference>
<keyword evidence="8 10" id="KW-0503">Monooxygenase</keyword>
<dbReference type="Pfam" id="PF00067">
    <property type="entry name" value="p450"/>
    <property type="match status" value="1"/>
</dbReference>
<evidence type="ECO:0000313" key="12">
    <source>
        <dbReference type="EMBL" id="KAJ9178230.1"/>
    </source>
</evidence>
<feature type="signal peptide" evidence="11">
    <location>
        <begin position="1"/>
        <end position="24"/>
    </location>
</feature>
<keyword evidence="9" id="KW-0472">Membrane</keyword>
<keyword evidence="6 10" id="KW-0560">Oxidoreductase</keyword>
<keyword evidence="7 10" id="KW-0408">Iron</keyword>
<evidence type="ECO:0000256" key="3">
    <source>
        <dbReference type="ARBA" id="ARBA00010617"/>
    </source>
</evidence>
<evidence type="ECO:0000256" key="8">
    <source>
        <dbReference type="ARBA" id="ARBA00023033"/>
    </source>
</evidence>
<dbReference type="InterPro" id="IPR001128">
    <property type="entry name" value="Cyt_P450"/>
</dbReference>
<evidence type="ECO:0000256" key="11">
    <source>
        <dbReference type="SAM" id="SignalP"/>
    </source>
</evidence>
<dbReference type="InterPro" id="IPR036396">
    <property type="entry name" value="Cyt_P450_sf"/>
</dbReference>
<evidence type="ECO:0000256" key="2">
    <source>
        <dbReference type="ARBA" id="ARBA00004370"/>
    </source>
</evidence>
<proteinExistence type="inferred from homology"/>
<evidence type="ECO:0008006" key="14">
    <source>
        <dbReference type="Google" id="ProtNLM"/>
    </source>
</evidence>
<dbReference type="Proteomes" id="UP001174677">
    <property type="component" value="Chromosome 6"/>
</dbReference>
<dbReference type="SUPFAM" id="SSF48264">
    <property type="entry name" value="Cytochrome P450"/>
    <property type="match status" value="1"/>
</dbReference>
<comment type="caution">
    <text evidence="12">The sequence shown here is derived from an EMBL/GenBank/DDBJ whole genome shotgun (WGS) entry which is preliminary data.</text>
</comment>
<dbReference type="PRINTS" id="PR00463">
    <property type="entry name" value="EP450I"/>
</dbReference>
<evidence type="ECO:0000256" key="1">
    <source>
        <dbReference type="ARBA" id="ARBA00001971"/>
    </source>
</evidence>
<gene>
    <name evidence="12" type="ORF">P3X46_010130</name>
</gene>
<reference evidence="12" key="1">
    <citation type="journal article" date="2023" name="Plant Biotechnol. J.">
        <title>Chromosome-level wild Hevea brasiliensis genome provides new tools for genomic-assisted breeding and valuable loci to elevate rubber yield.</title>
        <authorList>
            <person name="Cheng H."/>
            <person name="Song X."/>
            <person name="Hu Y."/>
            <person name="Wu T."/>
            <person name="Yang Q."/>
            <person name="An Z."/>
            <person name="Feng S."/>
            <person name="Deng Z."/>
            <person name="Wu W."/>
            <person name="Zeng X."/>
            <person name="Tu M."/>
            <person name="Wang X."/>
            <person name="Huang H."/>
        </authorList>
    </citation>
    <scope>NUCLEOTIDE SEQUENCE</scope>
    <source>
        <strain evidence="12">MT/VB/25A 57/8</strain>
    </source>
</reference>
<evidence type="ECO:0000256" key="10">
    <source>
        <dbReference type="RuleBase" id="RU000461"/>
    </source>
</evidence>
<dbReference type="InterPro" id="IPR017972">
    <property type="entry name" value="Cyt_P450_CS"/>
</dbReference>
<evidence type="ECO:0000313" key="13">
    <source>
        <dbReference type="Proteomes" id="UP001174677"/>
    </source>
</evidence>
<comment type="subcellular location">
    <subcellularLocation>
        <location evidence="2">Membrane</location>
    </subcellularLocation>
</comment>
<keyword evidence="4 10" id="KW-0349">Heme</keyword>
<keyword evidence="5 10" id="KW-0479">Metal-binding</keyword>
<evidence type="ECO:0000256" key="5">
    <source>
        <dbReference type="ARBA" id="ARBA00022723"/>
    </source>
</evidence>
<dbReference type="PANTHER" id="PTHR47943">
    <property type="entry name" value="CYTOCHROME P450 93A3-LIKE"/>
    <property type="match status" value="1"/>
</dbReference>
<comment type="similarity">
    <text evidence="3 10">Belongs to the cytochrome P450 family.</text>
</comment>